<dbReference type="Proteomes" id="UP001231649">
    <property type="component" value="Chromosome 5"/>
</dbReference>
<proteinExistence type="predicted"/>
<comment type="caution">
    <text evidence="1">The sequence shown here is derived from an EMBL/GenBank/DDBJ whole genome shotgun (WGS) entry which is preliminary data.</text>
</comment>
<dbReference type="EMBL" id="CM056781">
    <property type="protein sequence ID" value="KAJ8735143.1"/>
    <property type="molecule type" value="Genomic_DNA"/>
</dbReference>
<sequence length="923" mass="104495">MLIDKYSMDILCFCETWLKPDRMLFNVNNFSVASAFNRSSIGGGTLILCNNSLRYKERKDITACSVDRLCEVACAEVEGQIFLCVYRPPASNLTSFLIIIEEILNKLIKDNKLVFVCGDLNIDLLVDSSDKSKLLSLFSSFNLKCVFKEATRITPTSASCIDNIFTNCNIKDSSLISGVRSDHTGQLVSFEIVKKLQLGSTAKFRPLTINKLNRFNNNVISSLSTANFDSQDPNVNYNTLFSTVCQEFNKACPVKKVQISNKSKFNEWATAGIRKSRDTLYQLYQEKSLSSDCNLHNHVRLYSKIFKRVCNQAKSKLISKKIANSNNKIKAVWKAINKETGKINQRDQNELSLNINNKIISDRSTVAETLENFFTNIPIEVTKSLPSSSLLAESFLKEHFTKDIPTFEFKRISVDTIIKTFKSLNIKNTEDLWGISVKVLGDIIDTIAPVLTGIFKQCLDSGTFPDLMKHSKVVPIFKSGSKSDPSNYRPISVLPALSKIYEKIMLDQMLCHFNVNGILHSHQFGFTKGRSTTDAGVKLISHILESWEKSQDAIGIFCDLSKAFDCVDHKTLICKLHHYGIRGQAADLVFSYLSYRQQKVTINGATSSGSFVKMGVPQGSILGPFLFLVYINDLPYMMANLADIVLFADDTSLIFKVNRKDADVLHVNESLAVLSKWFAANNLLLNANKTKCIKFSLPNVPHVDVSLILDGKKLDVIAETVFLGITIDSKLQWGAHIRTLSGRLSSAAYAVRKIRQLTDVDTARLVYYAYFHSIMSYGILLWGSAADVDSIFILQKRAIRAIYKMGPRESLRNKFKEIDVLTLPSLYILECILYVRKNLGLFKIRSDLHNKNTRNKHEIVIPKWRLAKTSKSFLVNSVRFYNKLPKEVTELTERKFKTHIKRVLTKKAYYKVRDYVEDTTVWQ</sequence>
<name>A0ACC2R8L1_9NEOP</name>
<organism evidence="1 2">
    <name type="scientific">Mythimna loreyi</name>
    <dbReference type="NCBI Taxonomy" id="667449"/>
    <lineage>
        <taxon>Eukaryota</taxon>
        <taxon>Metazoa</taxon>
        <taxon>Ecdysozoa</taxon>
        <taxon>Arthropoda</taxon>
        <taxon>Hexapoda</taxon>
        <taxon>Insecta</taxon>
        <taxon>Pterygota</taxon>
        <taxon>Neoptera</taxon>
        <taxon>Endopterygota</taxon>
        <taxon>Lepidoptera</taxon>
        <taxon>Glossata</taxon>
        <taxon>Ditrysia</taxon>
        <taxon>Noctuoidea</taxon>
        <taxon>Noctuidae</taxon>
        <taxon>Noctuinae</taxon>
        <taxon>Hadenini</taxon>
        <taxon>Mythimna</taxon>
    </lineage>
</organism>
<reference evidence="1" key="1">
    <citation type="submission" date="2023-03" db="EMBL/GenBank/DDBJ databases">
        <title>Chromosome-level genomes of two armyworms, Mythimna separata and Mythimna loreyi, provide insights into the biosynthesis and reception of sex pheromones.</title>
        <authorList>
            <person name="Zhao H."/>
        </authorList>
    </citation>
    <scope>NUCLEOTIDE SEQUENCE</scope>
    <source>
        <strain evidence="1">BeijingLab</strain>
    </source>
</reference>
<evidence type="ECO:0000313" key="2">
    <source>
        <dbReference type="Proteomes" id="UP001231649"/>
    </source>
</evidence>
<keyword evidence="2" id="KW-1185">Reference proteome</keyword>
<accession>A0ACC2R8L1</accession>
<evidence type="ECO:0000313" key="1">
    <source>
        <dbReference type="EMBL" id="KAJ8735143.1"/>
    </source>
</evidence>
<gene>
    <name evidence="1" type="ORF">PYW08_014393</name>
</gene>
<protein>
    <submittedName>
        <fullName evidence="1">Uncharacterized protein</fullName>
    </submittedName>
</protein>